<evidence type="ECO:0000256" key="5">
    <source>
        <dbReference type="ARBA" id="ARBA00023136"/>
    </source>
</evidence>
<feature type="binding site" evidence="6">
    <location>
        <position position="328"/>
    </location>
    <ligand>
        <name>Na(+)</name>
        <dbReference type="ChEBI" id="CHEBI:29101"/>
        <label>1</label>
    </ligand>
</feature>
<keyword evidence="6" id="KW-0479">Metal-binding</keyword>
<keyword evidence="3 7" id="KW-0812">Transmembrane</keyword>
<evidence type="ECO:0000256" key="4">
    <source>
        <dbReference type="ARBA" id="ARBA00022989"/>
    </source>
</evidence>
<accession>A0A6P8J4G2</accession>
<feature type="transmembrane region" description="Helical" evidence="7">
    <location>
        <begin position="432"/>
        <end position="453"/>
    </location>
</feature>
<evidence type="ECO:0000256" key="3">
    <source>
        <dbReference type="ARBA" id="ARBA00022692"/>
    </source>
</evidence>
<dbReference type="OrthoDB" id="6581954at2759"/>
<dbReference type="SUPFAM" id="SSF161070">
    <property type="entry name" value="SNF-like"/>
    <property type="match status" value="1"/>
</dbReference>
<evidence type="ECO:0000256" key="7">
    <source>
        <dbReference type="SAM" id="Phobius"/>
    </source>
</evidence>
<feature type="binding site" evidence="6">
    <location>
        <position position="58"/>
    </location>
    <ligand>
        <name>Na(+)</name>
        <dbReference type="ChEBI" id="CHEBI:29101"/>
        <label>1</label>
    </ligand>
</feature>
<feature type="transmembrane region" description="Helical" evidence="7">
    <location>
        <begin position="289"/>
        <end position="310"/>
    </location>
</feature>
<gene>
    <name evidence="9" type="primary">LOC116306470</name>
</gene>
<feature type="transmembrane region" description="Helical" evidence="7">
    <location>
        <begin position="506"/>
        <end position="527"/>
    </location>
</feature>
<feature type="transmembrane region" description="Helical" evidence="7">
    <location>
        <begin position="591"/>
        <end position="616"/>
    </location>
</feature>
<feature type="binding site" evidence="6">
    <location>
        <position position="60"/>
    </location>
    <ligand>
        <name>Na(+)</name>
        <dbReference type="ChEBI" id="CHEBI:29101"/>
        <label>1</label>
    </ligand>
</feature>
<dbReference type="PANTHER" id="PTHR11616">
    <property type="entry name" value="SODIUM/CHLORIDE DEPENDENT TRANSPORTER"/>
    <property type="match status" value="1"/>
</dbReference>
<feature type="transmembrane region" description="Helical" evidence="7">
    <location>
        <begin position="210"/>
        <end position="228"/>
    </location>
</feature>
<feature type="binding site" evidence="6">
    <location>
        <position position="296"/>
    </location>
    <ligand>
        <name>Na(+)</name>
        <dbReference type="ChEBI" id="CHEBI:29101"/>
        <label>1</label>
    </ligand>
</feature>
<dbReference type="InterPro" id="IPR000175">
    <property type="entry name" value="Na/ntran_symport"/>
</dbReference>
<protein>
    <submittedName>
        <fullName evidence="9">Sodium-dependent neutral amino acid transporter B(0)AT3-like</fullName>
    </submittedName>
</protein>
<dbReference type="NCBIfam" id="NF037979">
    <property type="entry name" value="Na_transp"/>
    <property type="match status" value="1"/>
</dbReference>
<dbReference type="AlphaFoldDB" id="A0A6P8J4G2"/>
<dbReference type="Proteomes" id="UP000515163">
    <property type="component" value="Unplaced"/>
</dbReference>
<evidence type="ECO:0000313" key="9">
    <source>
        <dbReference type="RefSeq" id="XP_031572400.1"/>
    </source>
</evidence>
<feature type="transmembrane region" description="Helical" evidence="7">
    <location>
        <begin position="82"/>
        <end position="101"/>
    </location>
</feature>
<feature type="binding site" evidence="6">
    <location>
        <position position="61"/>
    </location>
    <ligand>
        <name>Na(+)</name>
        <dbReference type="ChEBI" id="CHEBI:29101"/>
        <label>1</label>
    </ligand>
</feature>
<keyword evidence="8" id="KW-1185">Reference proteome</keyword>
<keyword evidence="6" id="KW-0915">Sodium</keyword>
<name>A0A6P8J4G2_ACTTE</name>
<dbReference type="PROSITE" id="PS50267">
    <property type="entry name" value="NA_NEUROTRAN_SYMP_3"/>
    <property type="match status" value="1"/>
</dbReference>
<evidence type="ECO:0000256" key="6">
    <source>
        <dbReference type="PIRSR" id="PIRSR600175-1"/>
    </source>
</evidence>
<feature type="binding site" evidence="6">
    <location>
        <position position="448"/>
    </location>
    <ligand>
        <name>Na(+)</name>
        <dbReference type="ChEBI" id="CHEBI:29101"/>
        <label>1</label>
    </ligand>
</feature>
<dbReference type="InterPro" id="IPR037272">
    <property type="entry name" value="SNS_sf"/>
</dbReference>
<comment type="subcellular location">
    <subcellularLocation>
        <location evidence="1">Membrane</location>
        <topology evidence="1">Multi-pass membrane protein</topology>
    </subcellularLocation>
</comment>
<feature type="binding site" evidence="6">
    <location>
        <position position="447"/>
    </location>
    <ligand>
        <name>Na(+)</name>
        <dbReference type="ChEBI" id="CHEBI:29101"/>
        <label>1</label>
    </ligand>
</feature>
<feature type="transmembrane region" description="Helical" evidence="7">
    <location>
        <begin position="122"/>
        <end position="152"/>
    </location>
</feature>
<feature type="transmembrane region" description="Helical" evidence="7">
    <location>
        <begin position="52"/>
        <end position="70"/>
    </location>
</feature>
<feature type="transmembrane region" description="Helical" evidence="7">
    <location>
        <begin position="322"/>
        <end position="343"/>
    </location>
</feature>
<proteinExistence type="predicted"/>
<feature type="binding site" evidence="6">
    <location>
        <position position="65"/>
    </location>
    <ligand>
        <name>Na(+)</name>
        <dbReference type="ChEBI" id="CHEBI:29101"/>
        <label>1</label>
    </ligand>
</feature>
<dbReference type="GO" id="GO:0046872">
    <property type="term" value="F:metal ion binding"/>
    <property type="evidence" value="ECO:0007669"/>
    <property type="project" value="UniProtKB-KW"/>
</dbReference>
<reference evidence="9" key="1">
    <citation type="submission" date="2025-08" db="UniProtKB">
        <authorList>
            <consortium name="RefSeq"/>
        </authorList>
    </citation>
    <scope>IDENTIFICATION</scope>
    <source>
        <tissue evidence="9">Tentacle</tissue>
    </source>
</reference>
<dbReference type="PRINTS" id="PR00176">
    <property type="entry name" value="NANEUSMPORT"/>
</dbReference>
<keyword evidence="5 7" id="KW-0472">Membrane</keyword>
<feature type="transmembrane region" description="Helical" evidence="7">
    <location>
        <begin position="473"/>
        <end position="494"/>
    </location>
</feature>
<organism evidence="8 9">
    <name type="scientific">Actinia tenebrosa</name>
    <name type="common">Australian red waratah sea anemone</name>
    <dbReference type="NCBI Taxonomy" id="6105"/>
    <lineage>
        <taxon>Eukaryota</taxon>
        <taxon>Metazoa</taxon>
        <taxon>Cnidaria</taxon>
        <taxon>Anthozoa</taxon>
        <taxon>Hexacorallia</taxon>
        <taxon>Actiniaria</taxon>
        <taxon>Actiniidae</taxon>
        <taxon>Actinia</taxon>
    </lineage>
</organism>
<dbReference type="KEGG" id="aten:116306470"/>
<dbReference type="InParanoid" id="A0A6P8J4G2"/>
<evidence type="ECO:0000256" key="1">
    <source>
        <dbReference type="ARBA" id="ARBA00004141"/>
    </source>
</evidence>
<feature type="binding site" evidence="6">
    <location>
        <position position="444"/>
    </location>
    <ligand>
        <name>Na(+)</name>
        <dbReference type="ChEBI" id="CHEBI:29101"/>
        <label>1</label>
    </ligand>
</feature>
<dbReference type="Pfam" id="PF00209">
    <property type="entry name" value="SNF"/>
    <property type="match status" value="1"/>
</dbReference>
<dbReference type="GO" id="GO:0006865">
    <property type="term" value="P:amino acid transport"/>
    <property type="evidence" value="ECO:0007669"/>
    <property type="project" value="TreeGrafter"/>
</dbReference>
<dbReference type="GO" id="GO:0035725">
    <property type="term" value="P:sodium ion transmembrane transport"/>
    <property type="evidence" value="ECO:0007669"/>
    <property type="project" value="TreeGrafter"/>
</dbReference>
<dbReference type="GO" id="GO:0005886">
    <property type="term" value="C:plasma membrane"/>
    <property type="evidence" value="ECO:0007669"/>
    <property type="project" value="TreeGrafter"/>
</dbReference>
<dbReference type="GeneID" id="116306470"/>
<keyword evidence="2" id="KW-0813">Transport</keyword>
<dbReference type="RefSeq" id="XP_031572400.1">
    <property type="nucleotide sequence ID" value="XM_031716540.1"/>
</dbReference>
<feature type="transmembrane region" description="Helical" evidence="7">
    <location>
        <begin position="548"/>
        <end position="571"/>
    </location>
</feature>
<feature type="transmembrane region" description="Helical" evidence="7">
    <location>
        <begin position="240"/>
        <end position="261"/>
    </location>
</feature>
<keyword evidence="4 7" id="KW-1133">Transmembrane helix</keyword>
<sequence length="632" mass="70622">MGDLQLTTIKDAADVQDVSSSRVAIIPEEKDRKTNVVGEAQERPGWDNKMQFLLAAIGFAVGLGNIWRFPWLCQKNGGGAFLIPYFIMLIFEGIPIFFLELSLGQRMRQGSIQVWSSISPSLGGVGIATTIVCIFVACYYNIVMSWVLFYFVNSFQNPLPWKECPKFVSHPASNNTVFNSPKECLKSSPTAYFFHRKTLLHADSIESTTAFNWKLAVALAVAWVLVYLCVIRGIKSSGKVVYLTATFPYVVLIAFFIRGLLLEGYDVGIKYLFTPKWEKLLDPLVWLDAATQIFFSLGLAFGTIIAYASYNPMHENTLRDAVTISLANCMTSLFASIVVFSILGFRASFMMAECEEKRSLGMMNLNSTIQNMNFTAMPSDQKNSIIRNTTQAVIDALPKCDIEKFLTEAASGPGLAFIAFTDAINQMPGSNFWSVIFFLMLFSLGLDSLFGALESITTALQDVMGFKNIRKELLAGLLCIFSMCMGFSMVTTIGEYVLQMFDSFCANLPLLFIAIMECVGVCYIYGIDRFSEDIEFMTGRQPAMFWKVCWMFITPVAMTTILVSSIVLMSRGQAVYYAWNEGLATYQVLPYPAWSVFIIVVLILSSVIFIPGVALLQYFRNPRSKRTAYISS</sequence>
<dbReference type="PANTHER" id="PTHR11616:SF182">
    <property type="entry name" value="TRANSPORTER"/>
    <property type="match status" value="1"/>
</dbReference>
<evidence type="ECO:0000256" key="2">
    <source>
        <dbReference type="ARBA" id="ARBA00022448"/>
    </source>
</evidence>
<evidence type="ECO:0000313" key="8">
    <source>
        <dbReference type="Proteomes" id="UP000515163"/>
    </source>
</evidence>